<name>A0A097R297_HAFAL</name>
<dbReference type="HOGENOM" id="CLU_039613_6_2_6"/>
<dbReference type="Pfam" id="PF00126">
    <property type="entry name" value="HTH_1"/>
    <property type="match status" value="1"/>
</dbReference>
<dbReference type="OrthoDB" id="5297026at2"/>
<dbReference type="InterPro" id="IPR000847">
    <property type="entry name" value="LysR_HTH_N"/>
</dbReference>
<dbReference type="GO" id="GO:0003700">
    <property type="term" value="F:DNA-binding transcription factor activity"/>
    <property type="evidence" value="ECO:0007669"/>
    <property type="project" value="InterPro"/>
</dbReference>
<keyword evidence="4" id="KW-0804">Transcription</keyword>
<dbReference type="InterPro" id="IPR005119">
    <property type="entry name" value="LysR_subst-bd"/>
</dbReference>
<organism evidence="6 7">
    <name type="scientific">Hafnia alvei FB1</name>
    <dbReference type="NCBI Taxonomy" id="1453496"/>
    <lineage>
        <taxon>Bacteria</taxon>
        <taxon>Pseudomonadati</taxon>
        <taxon>Pseudomonadota</taxon>
        <taxon>Gammaproteobacteria</taxon>
        <taxon>Enterobacterales</taxon>
        <taxon>Hafniaceae</taxon>
        <taxon>Hafnia</taxon>
    </lineage>
</organism>
<gene>
    <name evidence="6" type="primary">cbl</name>
    <name evidence="6" type="ORF">AT03_10970</name>
</gene>
<reference evidence="6 7" key="1">
    <citation type="journal article" date="2014" name="Gut Pathog.">
        <title>Gene clusters of Hafnia alvei strain FB1 important in survival and pathogenesis: a draft genome perspective.</title>
        <authorList>
            <person name="Tan J.Y."/>
            <person name="Yin W.F."/>
            <person name="Chan K.G."/>
        </authorList>
    </citation>
    <scope>NUCLEOTIDE SEQUENCE [LARGE SCALE GENOMIC DNA]</scope>
    <source>
        <strain evidence="6 7">FB1</strain>
    </source>
</reference>
<dbReference type="PANTHER" id="PTHR30126:SF6">
    <property type="entry name" value="HTH-TYPE TRANSCRIPTIONAL REGULATOR CYSB-RELATED"/>
    <property type="match status" value="1"/>
</dbReference>
<evidence type="ECO:0000256" key="4">
    <source>
        <dbReference type="ARBA" id="ARBA00023163"/>
    </source>
</evidence>
<accession>A0A097R297</accession>
<feature type="domain" description="HTH lysR-type" evidence="5">
    <location>
        <begin position="1"/>
        <end position="59"/>
    </location>
</feature>
<dbReference type="CDD" id="cd08413">
    <property type="entry name" value="PBP2_CysB_like"/>
    <property type="match status" value="1"/>
</dbReference>
<dbReference type="KEGG" id="hav:AT03_10970"/>
<dbReference type="SUPFAM" id="SSF46785">
    <property type="entry name" value="Winged helix' DNA-binding domain"/>
    <property type="match status" value="1"/>
</dbReference>
<evidence type="ECO:0000256" key="1">
    <source>
        <dbReference type="ARBA" id="ARBA00009437"/>
    </source>
</evidence>
<dbReference type="NCBIfam" id="NF009324">
    <property type="entry name" value="PRK12679.1"/>
    <property type="match status" value="1"/>
</dbReference>
<evidence type="ECO:0000256" key="3">
    <source>
        <dbReference type="ARBA" id="ARBA00023125"/>
    </source>
</evidence>
<keyword evidence="3" id="KW-0238">DNA-binding</keyword>
<protein>
    <submittedName>
        <fullName evidence="6">Transcriptional regulator Cbl</fullName>
    </submittedName>
</protein>
<dbReference type="GO" id="GO:0000976">
    <property type="term" value="F:transcription cis-regulatory region binding"/>
    <property type="evidence" value="ECO:0007669"/>
    <property type="project" value="TreeGrafter"/>
</dbReference>
<evidence type="ECO:0000313" key="6">
    <source>
        <dbReference type="EMBL" id="AIU72849.1"/>
    </source>
</evidence>
<dbReference type="PROSITE" id="PS50931">
    <property type="entry name" value="HTH_LYSR"/>
    <property type="match status" value="1"/>
</dbReference>
<dbReference type="AlphaFoldDB" id="A0A097R297"/>
<dbReference type="Gene3D" id="1.10.10.10">
    <property type="entry name" value="Winged helix-like DNA-binding domain superfamily/Winged helix DNA-binding domain"/>
    <property type="match status" value="1"/>
</dbReference>
<evidence type="ECO:0000313" key="7">
    <source>
        <dbReference type="Proteomes" id="UP000029986"/>
    </source>
</evidence>
<sequence>MNFQQLKIIRESARCNFNLTEVANMLYTSQSGVSRHIRELEDELGLEIFVRHGKRILGLTEPGKALLTVVERTLDEASNIRRIAEDFTQQSSGILVIATTHTQARYSLPPVLKNFRQRFPQVRLVLNQGSPQEIRAMLHNGDADIGIASECLTESPAIAAFPWFNWQHALLVPRTHPLIELPITLQSVSQFPLITYRQGITGRSRIDQAFSAAGLAPDIVLSAQDSDVVKTYVELGFGVGILAEQACQQGATQQLVTLDASALFAPNTAWIGVRKGQIQRDYVWQLIELCNPALTPAQIKTQVMQFEDPPVIDYQI</sequence>
<keyword evidence="7" id="KW-1185">Reference proteome</keyword>
<dbReference type="GO" id="GO:0019344">
    <property type="term" value="P:cysteine biosynthetic process"/>
    <property type="evidence" value="ECO:0007669"/>
    <property type="project" value="TreeGrafter"/>
</dbReference>
<dbReference type="InterPro" id="IPR036390">
    <property type="entry name" value="WH_DNA-bd_sf"/>
</dbReference>
<dbReference type="EMBL" id="CP009706">
    <property type="protein sequence ID" value="AIU72849.1"/>
    <property type="molecule type" value="Genomic_DNA"/>
</dbReference>
<dbReference type="PANTHER" id="PTHR30126">
    <property type="entry name" value="HTH-TYPE TRANSCRIPTIONAL REGULATOR"/>
    <property type="match status" value="1"/>
</dbReference>
<evidence type="ECO:0000259" key="5">
    <source>
        <dbReference type="PROSITE" id="PS50931"/>
    </source>
</evidence>
<comment type="similarity">
    <text evidence="1">Belongs to the LysR transcriptional regulatory family.</text>
</comment>
<dbReference type="Gene3D" id="3.40.190.10">
    <property type="entry name" value="Periplasmic binding protein-like II"/>
    <property type="match status" value="2"/>
</dbReference>
<keyword evidence="2" id="KW-0805">Transcription regulation</keyword>
<dbReference type="Proteomes" id="UP000029986">
    <property type="component" value="Chromosome"/>
</dbReference>
<dbReference type="Pfam" id="PF03466">
    <property type="entry name" value="LysR_substrate"/>
    <property type="match status" value="1"/>
</dbReference>
<dbReference type="PRINTS" id="PR00039">
    <property type="entry name" value="HTHLYSR"/>
</dbReference>
<evidence type="ECO:0000256" key="2">
    <source>
        <dbReference type="ARBA" id="ARBA00023015"/>
    </source>
</evidence>
<dbReference type="SUPFAM" id="SSF53850">
    <property type="entry name" value="Periplasmic binding protein-like II"/>
    <property type="match status" value="1"/>
</dbReference>
<dbReference type="eggNOG" id="COG0583">
    <property type="taxonomic scope" value="Bacteria"/>
</dbReference>
<dbReference type="RefSeq" id="WP_025801342.1">
    <property type="nucleotide sequence ID" value="NZ_CP009706.1"/>
</dbReference>
<dbReference type="InterPro" id="IPR036388">
    <property type="entry name" value="WH-like_DNA-bd_sf"/>
</dbReference>
<dbReference type="PATRIC" id="fig|1453496.5.peg.2209"/>
<dbReference type="InterPro" id="IPR037423">
    <property type="entry name" value="CysB_PBP2"/>
</dbReference>
<proteinExistence type="inferred from homology"/>